<protein>
    <submittedName>
        <fullName evidence="1">Uncharacterized protein</fullName>
    </submittedName>
</protein>
<dbReference type="AlphaFoldDB" id="A0ABD4X9J7"/>
<dbReference type="EMBL" id="JARCJK010000004">
    <property type="protein sequence ID" value="MDE4166133.1"/>
    <property type="molecule type" value="Genomic_DNA"/>
</dbReference>
<proteinExistence type="predicted"/>
<reference evidence="1 2" key="1">
    <citation type="submission" date="2023-02" db="EMBL/GenBank/DDBJ databases">
        <title>Population genomics of bacteria associated with diatom.</title>
        <authorList>
            <person name="Xie J."/>
            <person name="Wang H."/>
        </authorList>
    </citation>
    <scope>NUCLEOTIDE SEQUENCE [LARGE SCALE GENOMIC DNA]</scope>
    <source>
        <strain evidence="1 2">PT47_8</strain>
    </source>
</reference>
<name>A0ABD4X9J7_9RHOB</name>
<accession>A0ABD4X9J7</accession>
<dbReference type="RefSeq" id="WP_165832672.1">
    <property type="nucleotide sequence ID" value="NZ_JARCJS010000004.1"/>
</dbReference>
<dbReference type="Proteomes" id="UP001218364">
    <property type="component" value="Unassembled WGS sequence"/>
</dbReference>
<organism evidence="1 2">
    <name type="scientific">Phaeobacter gallaeciensis</name>
    <dbReference type="NCBI Taxonomy" id="60890"/>
    <lineage>
        <taxon>Bacteria</taxon>
        <taxon>Pseudomonadati</taxon>
        <taxon>Pseudomonadota</taxon>
        <taxon>Alphaproteobacteria</taxon>
        <taxon>Rhodobacterales</taxon>
        <taxon>Roseobacteraceae</taxon>
        <taxon>Phaeobacter</taxon>
    </lineage>
</organism>
<gene>
    <name evidence="1" type="ORF">PXK24_10535</name>
</gene>
<sequence length="62" mass="6924">MKLLIEEFISFSDLERQSHSQVQGKITRIQTPHRKIPLRVSSGARIECSDVSGTLSSESDPP</sequence>
<comment type="caution">
    <text evidence="1">The sequence shown here is derived from an EMBL/GenBank/DDBJ whole genome shotgun (WGS) entry which is preliminary data.</text>
</comment>
<evidence type="ECO:0000313" key="1">
    <source>
        <dbReference type="EMBL" id="MDE4166133.1"/>
    </source>
</evidence>
<evidence type="ECO:0000313" key="2">
    <source>
        <dbReference type="Proteomes" id="UP001218364"/>
    </source>
</evidence>